<dbReference type="Gene3D" id="3.40.30.10">
    <property type="entry name" value="Glutaredoxin"/>
    <property type="match status" value="1"/>
</dbReference>
<evidence type="ECO:0000313" key="3">
    <source>
        <dbReference type="Proteomes" id="UP001220478"/>
    </source>
</evidence>
<reference evidence="2 3" key="1">
    <citation type="submission" date="2023-02" db="EMBL/GenBank/DDBJ databases">
        <title>Novel Oscillospiraceae bacterial genomes.</title>
        <authorList>
            <person name="Srinivasan S."/>
            <person name="Austin M.N."/>
            <person name="Fiedler T.L."/>
            <person name="Strenk S.M."/>
            <person name="Agnew K.J."/>
            <person name="Nagana Gowda G.A."/>
            <person name="Raftery D."/>
            <person name="Beamer M.A."/>
            <person name="Achilles S.L."/>
            <person name="Wiesenfeld H.C."/>
            <person name="Fredricks D.N."/>
            <person name="Hillier S.L."/>
        </authorList>
    </citation>
    <scope>NUCLEOTIDE SEQUENCE [LARGE SCALE GENOMIC DNA]</scope>
    <source>
        <strain evidence="2 3">CHIC02 1186E3-8</strain>
    </source>
</reference>
<dbReference type="SUPFAM" id="SSF52833">
    <property type="entry name" value="Thioredoxin-like"/>
    <property type="match status" value="1"/>
</dbReference>
<sequence length="247" mass="28708">MKNFSISTFSLLLRPGKQTGRQVGKQAGEQFFRPGKFGRETDRENRPGKMYNNLKMKERELCAAMQMRSRLYITLIAAALFLTACFHGKTDKSRDNLTPLPQSTQKIIASPREETNNFEKLLHTNDFEVIKLLGDKRLKIDFNAQFTDEIAKSKRPTVIFGVTNWSEAAHKYLPVILDLSKNYSNDVDFFVINIEKTVDFTEKYKIKTVPVLLLFQQEKLVWEKTEEWDNLSPDLNSELRQLLHKQN</sequence>
<dbReference type="EMBL" id="CP118868">
    <property type="protein sequence ID" value="WEG35264.1"/>
    <property type="molecule type" value="Genomic_DNA"/>
</dbReference>
<gene>
    <name evidence="2" type="ORF">PYS61_04855</name>
</gene>
<evidence type="ECO:0000313" key="2">
    <source>
        <dbReference type="EMBL" id="WEG35264.1"/>
    </source>
</evidence>
<feature type="domain" description="Thioredoxin" evidence="1">
    <location>
        <begin position="143"/>
        <end position="223"/>
    </location>
</feature>
<dbReference type="InterPro" id="IPR036249">
    <property type="entry name" value="Thioredoxin-like_sf"/>
</dbReference>
<keyword evidence="3" id="KW-1185">Reference proteome</keyword>
<accession>A0ABY8C4M9</accession>
<protein>
    <submittedName>
        <fullName evidence="2">Thioredoxin family protein</fullName>
    </submittedName>
</protein>
<proteinExistence type="predicted"/>
<dbReference type="Proteomes" id="UP001220478">
    <property type="component" value="Chromosome"/>
</dbReference>
<dbReference type="Pfam" id="PF00085">
    <property type="entry name" value="Thioredoxin"/>
    <property type="match status" value="1"/>
</dbReference>
<evidence type="ECO:0000259" key="1">
    <source>
        <dbReference type="Pfam" id="PF00085"/>
    </source>
</evidence>
<organism evidence="2 3">
    <name type="scientific">Amygdalobacter indicium</name>
    <dbReference type="NCBI Taxonomy" id="3029272"/>
    <lineage>
        <taxon>Bacteria</taxon>
        <taxon>Bacillati</taxon>
        <taxon>Bacillota</taxon>
        <taxon>Clostridia</taxon>
        <taxon>Eubacteriales</taxon>
        <taxon>Oscillospiraceae</taxon>
        <taxon>Amygdalobacter</taxon>
    </lineage>
</organism>
<dbReference type="InterPro" id="IPR013766">
    <property type="entry name" value="Thioredoxin_domain"/>
</dbReference>
<name>A0ABY8C4M9_9FIRM</name>
<dbReference type="CDD" id="cd02947">
    <property type="entry name" value="TRX_family"/>
    <property type="match status" value="1"/>
</dbReference>
<dbReference type="RefSeq" id="WP_315571342.1">
    <property type="nucleotide sequence ID" value="NZ_CP118868.1"/>
</dbReference>